<keyword evidence="1" id="KW-0732">Signal</keyword>
<gene>
    <name evidence="2" type="ORF">SAMN05421738_102282</name>
</gene>
<reference evidence="3" key="1">
    <citation type="submission" date="2016-10" db="EMBL/GenBank/DDBJ databases">
        <authorList>
            <person name="Varghese N."/>
            <person name="Submissions S."/>
        </authorList>
    </citation>
    <scope>NUCLEOTIDE SEQUENCE [LARGE SCALE GENOMIC DNA]</scope>
    <source>
        <strain evidence="3">XJ109</strain>
    </source>
</reference>
<organism evidence="2 3">
    <name type="scientific">Algoriella xinjiangensis</name>
    <dbReference type="NCBI Taxonomy" id="684065"/>
    <lineage>
        <taxon>Bacteria</taxon>
        <taxon>Pseudomonadati</taxon>
        <taxon>Bacteroidota</taxon>
        <taxon>Flavobacteriia</taxon>
        <taxon>Flavobacteriales</taxon>
        <taxon>Weeksellaceae</taxon>
        <taxon>Algoriella</taxon>
    </lineage>
</organism>
<protein>
    <submittedName>
        <fullName evidence="2">Uncharacterized protein</fullName>
    </submittedName>
</protein>
<dbReference type="AlphaFoldDB" id="A0A1I4TNM4"/>
<feature type="chain" id="PRO_5011779375" evidence="1">
    <location>
        <begin position="19"/>
        <end position="128"/>
    </location>
</feature>
<feature type="signal peptide" evidence="1">
    <location>
        <begin position="1"/>
        <end position="18"/>
    </location>
</feature>
<dbReference type="OrthoDB" id="1450563at2"/>
<accession>A0A1I4TNM4</accession>
<dbReference type="RefSeq" id="WP_092906385.1">
    <property type="nucleotide sequence ID" value="NZ_FOUZ01000002.1"/>
</dbReference>
<keyword evidence="3" id="KW-1185">Reference proteome</keyword>
<sequence length="128" mass="14086">MKKWILLIVLASSFSAYAQQAKAIASSKTNTTTTTSNVSVSVSDDDSNYAFAASFDKQKTSSAKKEIVTIFGEPATEGKYFVWRKGENLEIKLREGRVSIEFEKGDQKLYDKVKSLGDSVSEVIGSKK</sequence>
<evidence type="ECO:0000313" key="2">
    <source>
        <dbReference type="EMBL" id="SFM78256.1"/>
    </source>
</evidence>
<dbReference type="EMBL" id="FOUZ01000002">
    <property type="protein sequence ID" value="SFM78256.1"/>
    <property type="molecule type" value="Genomic_DNA"/>
</dbReference>
<name>A0A1I4TNM4_9FLAO</name>
<dbReference type="Proteomes" id="UP000199149">
    <property type="component" value="Unassembled WGS sequence"/>
</dbReference>
<proteinExistence type="predicted"/>
<evidence type="ECO:0000256" key="1">
    <source>
        <dbReference type="SAM" id="SignalP"/>
    </source>
</evidence>
<dbReference type="STRING" id="684065.SAMN05421738_102282"/>
<evidence type="ECO:0000313" key="3">
    <source>
        <dbReference type="Proteomes" id="UP000199149"/>
    </source>
</evidence>